<evidence type="ECO:0000259" key="4">
    <source>
        <dbReference type="Pfam" id="PF07627"/>
    </source>
</evidence>
<dbReference type="InterPro" id="IPR013039">
    <property type="entry name" value="DUF1588"/>
</dbReference>
<evidence type="ECO:0000259" key="3">
    <source>
        <dbReference type="Pfam" id="PF07626"/>
    </source>
</evidence>
<accession>A0A2G1W3L5</accession>
<sequence length="1032" mass="116717">MPRFAFPPNLNAAMHSMRFVLILLVSCCCATSQGSDSLETVFQETVQPFLQQNCLQCHDDQSAEGDLDLSADRNIEDVVKRFRHWSVVLDRLEVGDMPPEDSDVQPTTEQCDAVIAWIESLKEAEAKRTSGDPGLVLARRLSSSEYDRTIRDLTGVDIRPAADFPIDPANEAGFDNSGESLTMSPALLKKYLQAARRVAEHMAITPSGLAFSPHPVITPTDRDKFCVNRIIDFYREQNTEISDHLFVVWKHQQSPAGGSLDDLAIQHGVSAKYCHTLSDLLTDSAKESDPTTIGPIVALKTMWNEVTQTTETETEAKQHCNDIAKFIESLRQSLIPDVPNLTAPDMNPGSQSLVLWKNRQFVANRRRFAQDQLPPLPDLMKTFDPSRFKIPAEEAVIACMLVPESEDDQATFAEELNRFCDVFPDQFLISERARVYLDPKKEKKLKGRFLSAGFHSQMGYFRDDAPLCDLMLTDAQRATLDRLWLELDFVASAPMRQYSGFIWFDRTDSKFMRDRVFDRYRAEDKDCISEDKVRGLCDAYTEKAKRVGASEKALAAIRRYFDDMSKTFRSLEQIREQSEPVQLEAMLQFAERAYRRPLEPTDKDSLLAFYQYLRTEGELNHEESVRDCVVRILMSPHFCYRVDPTNSGQADPGSVISKLSSGVQPLDSHSLANRLSYFLWSSMPDETLMELAAEDQLQDPSVLAEQTRRMLNDARSQGFVREFMGNWLNFRRFDQHNGVDREKFPTFTDELRQAMLEEPLRLFTDVVERDGSVLDLLYADHTFVNRELAMHYGVDEKQFDSLLKASDSEDGWIELSSANEFGRGGLLPMGVFLTRNSPGLRTSPVQRGNWVVQRVLGEHVPAPPAEVPELPEDESKLGELTIREALARHREHPSCAGCHERIDSMGLVFEGYGPVGEMRDADLGGRAIDASVVFPDGGQGDGIEGLRDYIRRDREDDFVEHLCRKLLAFALGRSLQLSDESLIAEMKSNLQANDHRFLSLMETIVTSPAFRNKRIQLASVDNAPTPETEPSP</sequence>
<name>A0A2G1W3L5_9BACT</name>
<feature type="signal peptide" evidence="1">
    <location>
        <begin position="1"/>
        <end position="30"/>
    </location>
</feature>
<feature type="domain" description="DUF1587" evidence="3">
    <location>
        <begin position="139"/>
        <end position="202"/>
    </location>
</feature>
<dbReference type="Pfam" id="PF07624">
    <property type="entry name" value="PSD2"/>
    <property type="match status" value="1"/>
</dbReference>
<dbReference type="Pfam" id="PF07626">
    <property type="entry name" value="PSD3"/>
    <property type="match status" value="1"/>
</dbReference>
<protein>
    <recommendedName>
        <fullName evidence="10">Cytochrome c domain-containing protein</fullName>
    </recommendedName>
</protein>
<dbReference type="Pfam" id="PF07627">
    <property type="entry name" value="PSCyt3"/>
    <property type="match status" value="1"/>
</dbReference>
<proteinExistence type="predicted"/>
<evidence type="ECO:0000256" key="1">
    <source>
        <dbReference type="SAM" id="SignalP"/>
    </source>
</evidence>
<evidence type="ECO:0000259" key="6">
    <source>
        <dbReference type="Pfam" id="PF07635"/>
    </source>
</evidence>
<dbReference type="InterPro" id="IPR013036">
    <property type="entry name" value="DUF1587"/>
</dbReference>
<dbReference type="InterPro" id="IPR013042">
    <property type="entry name" value="DUF1592"/>
</dbReference>
<keyword evidence="9" id="KW-1185">Reference proteome</keyword>
<organism evidence="8 9">
    <name type="scientific">Rhodopirellula bahusiensis</name>
    <dbReference type="NCBI Taxonomy" id="2014065"/>
    <lineage>
        <taxon>Bacteria</taxon>
        <taxon>Pseudomonadati</taxon>
        <taxon>Planctomycetota</taxon>
        <taxon>Planctomycetia</taxon>
        <taxon>Pirellulales</taxon>
        <taxon>Pirellulaceae</taxon>
        <taxon>Rhodopirellula</taxon>
    </lineage>
</organism>
<evidence type="ECO:0000313" key="8">
    <source>
        <dbReference type="EMBL" id="PHQ33613.1"/>
    </source>
</evidence>
<dbReference type="Pfam" id="PF07631">
    <property type="entry name" value="PSD4"/>
    <property type="match status" value="1"/>
</dbReference>
<evidence type="ECO:0000313" key="9">
    <source>
        <dbReference type="Proteomes" id="UP000225740"/>
    </source>
</evidence>
<reference evidence="8 9" key="1">
    <citation type="submission" date="2017-06" db="EMBL/GenBank/DDBJ databases">
        <title>Description of Rhodopirellula bahusiensis sp. nov.</title>
        <authorList>
            <person name="Kizina J."/>
            <person name="Harder J."/>
        </authorList>
    </citation>
    <scope>NUCLEOTIDE SEQUENCE [LARGE SCALE GENOMIC DNA]</scope>
    <source>
        <strain evidence="8 9">SWK21</strain>
    </source>
</reference>
<dbReference type="RefSeq" id="WP_099262447.1">
    <property type="nucleotide sequence ID" value="NZ_NIZW01000016.1"/>
</dbReference>
<dbReference type="InterPro" id="IPR011429">
    <property type="entry name" value="Cyt_c_Planctomycete-type"/>
</dbReference>
<feature type="domain" description="DUF1592" evidence="5">
    <location>
        <begin position="666"/>
        <end position="794"/>
    </location>
</feature>
<dbReference type="EMBL" id="NIZW01000016">
    <property type="protein sequence ID" value="PHQ33613.1"/>
    <property type="molecule type" value="Genomic_DNA"/>
</dbReference>
<feature type="domain" description="DUF1588" evidence="4">
    <location>
        <begin position="823"/>
        <end position="921"/>
    </location>
</feature>
<dbReference type="OrthoDB" id="175242at2"/>
<keyword evidence="1" id="KW-0732">Signal</keyword>
<evidence type="ECO:0000259" key="2">
    <source>
        <dbReference type="Pfam" id="PF07624"/>
    </source>
</evidence>
<feature type="chain" id="PRO_5013753552" description="Cytochrome c domain-containing protein" evidence="1">
    <location>
        <begin position="31"/>
        <end position="1032"/>
    </location>
</feature>
<dbReference type="Pfam" id="PF07637">
    <property type="entry name" value="PSD5"/>
    <property type="match status" value="1"/>
</dbReference>
<comment type="caution">
    <text evidence="8">The sequence shown here is derived from an EMBL/GenBank/DDBJ whole genome shotgun (WGS) entry which is preliminary data.</text>
</comment>
<evidence type="ECO:0000259" key="7">
    <source>
        <dbReference type="Pfam" id="PF07637"/>
    </source>
</evidence>
<feature type="domain" description="DUF1595" evidence="7">
    <location>
        <begin position="585"/>
        <end position="642"/>
    </location>
</feature>
<evidence type="ECO:0000259" key="5">
    <source>
        <dbReference type="Pfam" id="PF07631"/>
    </source>
</evidence>
<dbReference type="AlphaFoldDB" id="A0A2G1W3L5"/>
<dbReference type="Pfam" id="PF07635">
    <property type="entry name" value="PSCyt1"/>
    <property type="match status" value="1"/>
</dbReference>
<dbReference type="GeneID" id="90610234"/>
<dbReference type="InterPro" id="IPR013043">
    <property type="entry name" value="DUF1595"/>
</dbReference>
<dbReference type="InterPro" id="IPR011478">
    <property type="entry name" value="DUF1585"/>
</dbReference>
<feature type="domain" description="Cytochrome C Planctomycete-type" evidence="6">
    <location>
        <begin position="54"/>
        <end position="101"/>
    </location>
</feature>
<dbReference type="Proteomes" id="UP000225740">
    <property type="component" value="Unassembled WGS sequence"/>
</dbReference>
<gene>
    <name evidence="8" type="ORF">CEE69_19705</name>
</gene>
<evidence type="ECO:0008006" key="10">
    <source>
        <dbReference type="Google" id="ProtNLM"/>
    </source>
</evidence>
<feature type="domain" description="DUF1585" evidence="2">
    <location>
        <begin position="936"/>
        <end position="1010"/>
    </location>
</feature>